<feature type="compositionally biased region" description="Low complexity" evidence="2">
    <location>
        <begin position="30"/>
        <end position="43"/>
    </location>
</feature>
<organism evidence="3">
    <name type="scientific">Palpitomonas bilix</name>
    <dbReference type="NCBI Taxonomy" id="652834"/>
    <lineage>
        <taxon>Eukaryota</taxon>
        <taxon>Eukaryota incertae sedis</taxon>
    </lineage>
</organism>
<feature type="region of interest" description="Disordered" evidence="2">
    <location>
        <begin position="21"/>
        <end position="191"/>
    </location>
</feature>
<feature type="coiled-coil region" evidence="1">
    <location>
        <begin position="402"/>
        <end position="499"/>
    </location>
</feature>
<feature type="region of interest" description="Disordered" evidence="2">
    <location>
        <begin position="227"/>
        <end position="247"/>
    </location>
</feature>
<feature type="compositionally biased region" description="Low complexity" evidence="2">
    <location>
        <begin position="117"/>
        <end position="126"/>
    </location>
</feature>
<reference evidence="3" key="1">
    <citation type="submission" date="2021-01" db="EMBL/GenBank/DDBJ databases">
        <authorList>
            <person name="Corre E."/>
            <person name="Pelletier E."/>
            <person name="Niang G."/>
            <person name="Scheremetjew M."/>
            <person name="Finn R."/>
            <person name="Kale V."/>
            <person name="Holt S."/>
            <person name="Cochrane G."/>
            <person name="Meng A."/>
            <person name="Brown T."/>
            <person name="Cohen L."/>
        </authorList>
    </citation>
    <scope>NUCLEOTIDE SEQUENCE</scope>
    <source>
        <strain evidence="3">NIES-2562</strain>
    </source>
</reference>
<dbReference type="AlphaFoldDB" id="A0A7S3CVE6"/>
<evidence type="ECO:0000313" key="3">
    <source>
        <dbReference type="EMBL" id="CAE0238411.1"/>
    </source>
</evidence>
<dbReference type="EMBL" id="HBIB01000811">
    <property type="protein sequence ID" value="CAE0238411.1"/>
    <property type="molecule type" value="Transcribed_RNA"/>
</dbReference>
<proteinExistence type="predicted"/>
<protein>
    <submittedName>
        <fullName evidence="3">Uncharacterized protein</fullName>
    </submittedName>
</protein>
<evidence type="ECO:0000256" key="1">
    <source>
        <dbReference type="SAM" id="Coils"/>
    </source>
</evidence>
<feature type="compositionally biased region" description="Polar residues" evidence="2">
    <location>
        <begin position="237"/>
        <end position="247"/>
    </location>
</feature>
<gene>
    <name evidence="3" type="ORF">PBIL07802_LOCUS553</name>
</gene>
<accession>A0A7S3CVE6</accession>
<feature type="compositionally biased region" description="Low complexity" evidence="2">
    <location>
        <begin position="92"/>
        <end position="107"/>
    </location>
</feature>
<keyword evidence="1" id="KW-0175">Coiled coil</keyword>
<name>A0A7S3CVE6_9EUKA</name>
<sequence>MGEAVSDQASAFSFIGEALQEAQHNKADESSTSAIGASSAAIAQQERMSGAMMGDSSVFLPGQGGHGGLKQQKKEKKNPFGGFGKKMKTLFSSKSSAHASTSSTVSVDDLLGGPMPATTSTSASSSEIQSQLKSGEGAQSGYMPFASVMSVHSGGMSEDEEAKSPTVGPAASESEGLPPPQMRRRGTIKERFSSFVEKTNRKFDAALFKTVEGSKKFGASIKKTFSKKEREGDDMSDTVSADGSEASISRAQSSFKKFKQKLANIGRKKKGGGNGTLLDGGDEVVVGTPPSIDESDSANVDGRQRNVSGSLKIPKEVWQSVAKNGEGEADIMVISATEWTEEIDRRDREIIELRKVCAEMESNFKSLSSTHERASDQQAAYERTLVECQTLMEENRSLSRHLTVQNEEMEVLRDTLSKLRSQQIGKEGEGAAAGTSSISEEEFETLKLRLKRTEEELAEEKEQYREAESLFEKASEELQLKVKAQMEELSTKNEELIEELDRYGVGLNTLSEVVEFKNGQLQALQQFIDEQGIEITDAQREAFFAEPPGVDDEEAEE</sequence>
<evidence type="ECO:0000256" key="2">
    <source>
        <dbReference type="SAM" id="MobiDB-lite"/>
    </source>
</evidence>